<evidence type="ECO:0000256" key="12">
    <source>
        <dbReference type="ARBA" id="ARBA00023136"/>
    </source>
</evidence>
<dbReference type="Gene3D" id="1.10.238.10">
    <property type="entry name" value="EF-hand"/>
    <property type="match status" value="1"/>
</dbReference>
<feature type="domain" description="FAD-binding FR-type" evidence="16">
    <location>
        <begin position="521"/>
        <end position="627"/>
    </location>
</feature>
<dbReference type="InterPro" id="IPR011992">
    <property type="entry name" value="EF-hand-dom_pair"/>
</dbReference>
<dbReference type="SUPFAM" id="SSF52343">
    <property type="entry name" value="Ferredoxin reductase-like, C-terminal NADP-linked domain"/>
    <property type="match status" value="1"/>
</dbReference>
<accession>A0A822YU08</accession>
<feature type="transmembrane region" description="Helical" evidence="14">
    <location>
        <begin position="426"/>
        <end position="446"/>
    </location>
</feature>
<sequence>MLQFSSSSSSSLSSSSSSSPYVDGARVVPLSFSPTQNWSLSLQRTFSGTFSLDDESQLADNHRHSPENLVPTVAGLAIERLRFIDQVASGGMEWKDVEDRFDRLSSTKCGSVPVVDWSDFAYCIGMKESPEFADELLGALQGRRDRHFEITKTELHYYWLRITDPSFGSRIRIFFDLCDKNMDGKITEMEIKQVILLSASTNKLSMTPEEAKDYSALIMEALDTEKRGFIELAQLETLFKGGSTKGSVSVDQFIKNPGDCDDDDDDPYRKPMSPIEIAFRTYWRRAWIVTLWLIVCFTLFAWKFTQYHRRKAFEVMGYCLCTAKGAAETLKFNMALILLPVCRNTITWLRKNRCLNSVIPFNDNINFHKLIAGGIVIGVILHGGTHLACDFPRIAGCNSSIYRRTIAAHFGKRQPSYLEILTTTEATSGIAMVVLMGIAFALATHVPRRRPSSLLWPLRHVTGFNAFWYSHHLFILVYALLIVHSMFLFLTKNVVEKTTWMYIAAPVLLYTGERIFRAVRSTFYDVKVIKSTIYPGKVLSLKLSKPDGFKYWSGMYVFIQCPQISQFEWHPFSLTSAPEDDYLSVHIRTLGDWSDQVYNLFQEELVSGNSNFPEIRIDGPYGAASQDHVKYDTVVLIGLGIGATPFISILRDVVHGLSKPQADYVYDEESGIAKVPSKAYLYWVTREQDSFDWFRDVMKEISQTNKKQAVVEMHNFLTSVYEDGDARSALISAIQALYQAKNGIDIVSQTPVRTHFARPNWYRVFSNLASKHGGARIGVFYCGPSVLARELERLCTKFTTKTTTRFVFHKENN</sequence>
<evidence type="ECO:0000313" key="18">
    <source>
        <dbReference type="Proteomes" id="UP000607653"/>
    </source>
</evidence>
<feature type="compositionally biased region" description="Low complexity" evidence="13">
    <location>
        <begin position="1"/>
        <end position="19"/>
    </location>
</feature>
<evidence type="ECO:0000256" key="4">
    <source>
        <dbReference type="ARBA" id="ARBA00022630"/>
    </source>
</evidence>
<dbReference type="InterPro" id="IPR050369">
    <property type="entry name" value="RBOH/FRE"/>
</dbReference>
<dbReference type="InterPro" id="IPR013121">
    <property type="entry name" value="Fe_red_NAD-bd_6"/>
</dbReference>
<dbReference type="PROSITE" id="PS00018">
    <property type="entry name" value="EF_HAND_1"/>
    <property type="match status" value="1"/>
</dbReference>
<comment type="subcellular location">
    <subcellularLocation>
        <location evidence="1">Membrane</location>
        <topology evidence="1">Multi-pass membrane protein</topology>
    </subcellularLocation>
</comment>
<keyword evidence="9" id="KW-0521">NADP</keyword>
<dbReference type="SFLD" id="SFLDG01169">
    <property type="entry name" value="NADPH_oxidase_subgroup_(NOX)"/>
    <property type="match status" value="1"/>
</dbReference>
<evidence type="ECO:0000256" key="6">
    <source>
        <dbReference type="ARBA" id="ARBA00022723"/>
    </source>
</evidence>
<evidence type="ECO:0000256" key="1">
    <source>
        <dbReference type="ARBA" id="ARBA00004141"/>
    </source>
</evidence>
<dbReference type="AlphaFoldDB" id="A0A822YU08"/>
<keyword evidence="7" id="KW-0274">FAD</keyword>
<evidence type="ECO:0000259" key="15">
    <source>
        <dbReference type="PROSITE" id="PS50222"/>
    </source>
</evidence>
<dbReference type="Pfam" id="PF01794">
    <property type="entry name" value="Ferric_reduct"/>
    <property type="match status" value="1"/>
</dbReference>
<dbReference type="Gene3D" id="3.40.50.80">
    <property type="entry name" value="Nucleotide-binding domain of ferredoxin-NADP reductase (FNR) module"/>
    <property type="match status" value="1"/>
</dbReference>
<feature type="domain" description="EF-hand" evidence="15">
    <location>
        <begin position="166"/>
        <end position="201"/>
    </location>
</feature>
<evidence type="ECO:0000256" key="2">
    <source>
        <dbReference type="ARBA" id="ARBA00007975"/>
    </source>
</evidence>
<organism evidence="17 18">
    <name type="scientific">Nelumbo nucifera</name>
    <name type="common">Sacred lotus</name>
    <dbReference type="NCBI Taxonomy" id="4432"/>
    <lineage>
        <taxon>Eukaryota</taxon>
        <taxon>Viridiplantae</taxon>
        <taxon>Streptophyta</taxon>
        <taxon>Embryophyta</taxon>
        <taxon>Tracheophyta</taxon>
        <taxon>Spermatophyta</taxon>
        <taxon>Magnoliopsida</taxon>
        <taxon>Proteales</taxon>
        <taxon>Nelumbonaceae</taxon>
        <taxon>Nelumbo</taxon>
    </lineage>
</organism>
<dbReference type="EMBL" id="DUZY01000004">
    <property type="protein sequence ID" value="DAD35041.1"/>
    <property type="molecule type" value="Genomic_DNA"/>
</dbReference>
<proteinExistence type="inferred from homology"/>
<evidence type="ECO:0000256" key="11">
    <source>
        <dbReference type="ARBA" id="ARBA00023002"/>
    </source>
</evidence>
<keyword evidence="5 14" id="KW-0812">Transmembrane</keyword>
<dbReference type="PRINTS" id="PR00466">
    <property type="entry name" value="GP91PHOX"/>
</dbReference>
<dbReference type="PROSITE" id="PS50222">
    <property type="entry name" value="EF_HAND_2"/>
    <property type="match status" value="1"/>
</dbReference>
<feature type="transmembrane region" description="Helical" evidence="14">
    <location>
        <begin position="466"/>
        <end position="490"/>
    </location>
</feature>
<evidence type="ECO:0000313" key="17">
    <source>
        <dbReference type="EMBL" id="DAD35041.1"/>
    </source>
</evidence>
<reference evidence="17 18" key="1">
    <citation type="journal article" date="2020" name="Mol. Biol. Evol.">
        <title>Distinct Expression and Methylation Patterns for Genes with Different Fates following a Single Whole-Genome Duplication in Flowering Plants.</title>
        <authorList>
            <person name="Shi T."/>
            <person name="Rahmani R.S."/>
            <person name="Gugger P.F."/>
            <person name="Wang M."/>
            <person name="Li H."/>
            <person name="Zhang Y."/>
            <person name="Li Z."/>
            <person name="Wang Q."/>
            <person name="Van de Peer Y."/>
            <person name="Marchal K."/>
            <person name="Chen J."/>
        </authorList>
    </citation>
    <scope>NUCLEOTIDE SEQUENCE [LARGE SCALE GENOMIC DNA]</scope>
    <source>
        <tissue evidence="17">Leaf</tissue>
    </source>
</reference>
<evidence type="ECO:0000259" key="16">
    <source>
        <dbReference type="PROSITE" id="PS51384"/>
    </source>
</evidence>
<evidence type="ECO:0000256" key="8">
    <source>
        <dbReference type="ARBA" id="ARBA00022837"/>
    </source>
</evidence>
<evidence type="ECO:0000256" key="14">
    <source>
        <dbReference type="SAM" id="Phobius"/>
    </source>
</evidence>
<dbReference type="InterPro" id="IPR013112">
    <property type="entry name" value="FAD-bd_8"/>
</dbReference>
<dbReference type="GO" id="GO:0016175">
    <property type="term" value="F:superoxide-generating NAD(P)H oxidase activity"/>
    <property type="evidence" value="ECO:0007669"/>
    <property type="project" value="UniProtKB-ARBA"/>
</dbReference>
<dbReference type="InterPro" id="IPR039261">
    <property type="entry name" value="FNR_nucleotide-bd"/>
</dbReference>
<dbReference type="Pfam" id="PF08414">
    <property type="entry name" value="NADPH_Ox"/>
    <property type="match status" value="1"/>
</dbReference>
<keyword evidence="18" id="KW-1185">Reference proteome</keyword>
<dbReference type="GO" id="GO:0004601">
    <property type="term" value="F:peroxidase activity"/>
    <property type="evidence" value="ECO:0007669"/>
    <property type="project" value="UniProtKB-KW"/>
</dbReference>
<keyword evidence="4" id="KW-0285">Flavoprotein</keyword>
<evidence type="ECO:0000256" key="9">
    <source>
        <dbReference type="ARBA" id="ARBA00022857"/>
    </source>
</evidence>
<evidence type="ECO:0000256" key="10">
    <source>
        <dbReference type="ARBA" id="ARBA00022989"/>
    </source>
</evidence>
<dbReference type="PANTHER" id="PTHR11972">
    <property type="entry name" value="NADPH OXIDASE"/>
    <property type="match status" value="1"/>
</dbReference>
<dbReference type="InterPro" id="IPR002048">
    <property type="entry name" value="EF_hand_dom"/>
</dbReference>
<dbReference type="Pfam" id="PF08022">
    <property type="entry name" value="FAD_binding_8"/>
    <property type="match status" value="1"/>
</dbReference>
<protein>
    <recommendedName>
        <fullName evidence="19">Respiratory burst oxidase homolog protein A-like</fullName>
    </recommendedName>
</protein>
<keyword evidence="8" id="KW-0106">Calcium</keyword>
<dbReference type="Gene3D" id="2.40.30.10">
    <property type="entry name" value="Translation factors"/>
    <property type="match status" value="1"/>
</dbReference>
<keyword evidence="6" id="KW-0479">Metal-binding</keyword>
<dbReference type="CDD" id="cd06186">
    <property type="entry name" value="NOX_Duox_like_FAD_NADP"/>
    <property type="match status" value="1"/>
</dbReference>
<evidence type="ECO:0008006" key="19">
    <source>
        <dbReference type="Google" id="ProtNLM"/>
    </source>
</evidence>
<keyword evidence="12 14" id="KW-0472">Membrane</keyword>
<dbReference type="SUPFAM" id="SSF47473">
    <property type="entry name" value="EF-hand"/>
    <property type="match status" value="1"/>
</dbReference>
<feature type="transmembrane region" description="Helical" evidence="14">
    <location>
        <begin position="282"/>
        <end position="302"/>
    </location>
</feature>
<name>A0A822YU08_NELNU</name>
<feature type="region of interest" description="Disordered" evidence="13">
    <location>
        <begin position="1"/>
        <end position="21"/>
    </location>
</feature>
<dbReference type="Pfam" id="PF08030">
    <property type="entry name" value="NAD_binding_6"/>
    <property type="match status" value="1"/>
</dbReference>
<dbReference type="GO" id="GO:0009653">
    <property type="term" value="P:anatomical structure morphogenesis"/>
    <property type="evidence" value="ECO:0007669"/>
    <property type="project" value="UniProtKB-ARBA"/>
</dbReference>
<dbReference type="SUPFAM" id="SSF63380">
    <property type="entry name" value="Riboflavin synthase domain-like"/>
    <property type="match status" value="1"/>
</dbReference>
<dbReference type="InterPro" id="IPR017927">
    <property type="entry name" value="FAD-bd_FR_type"/>
</dbReference>
<dbReference type="GO" id="GO:0042742">
    <property type="term" value="P:defense response to bacterium"/>
    <property type="evidence" value="ECO:0007669"/>
    <property type="project" value="UniProtKB-ARBA"/>
</dbReference>
<evidence type="ECO:0000256" key="3">
    <source>
        <dbReference type="ARBA" id="ARBA00022559"/>
    </source>
</evidence>
<comment type="similarity">
    <text evidence="2">Belongs to the RBOH (TC 5.B.1.3) family.</text>
</comment>
<dbReference type="InterPro" id="IPR013130">
    <property type="entry name" value="Fe3_Rdtase_TM_dom"/>
</dbReference>
<gene>
    <name evidence="17" type="ORF">HUJ06_005681</name>
</gene>
<keyword evidence="11" id="KW-0560">Oxidoreductase</keyword>
<evidence type="ECO:0000256" key="5">
    <source>
        <dbReference type="ARBA" id="ARBA00022692"/>
    </source>
</evidence>
<dbReference type="FunFam" id="2.40.30.10:FF:000059">
    <property type="entry name" value="dual oxidase isoform X1"/>
    <property type="match status" value="1"/>
</dbReference>
<dbReference type="InterPro" id="IPR018247">
    <property type="entry name" value="EF_Hand_1_Ca_BS"/>
</dbReference>
<dbReference type="GO" id="GO:0005509">
    <property type="term" value="F:calcium ion binding"/>
    <property type="evidence" value="ECO:0007669"/>
    <property type="project" value="InterPro"/>
</dbReference>
<comment type="caution">
    <text evidence="17">The sequence shown here is derived from an EMBL/GenBank/DDBJ whole genome shotgun (WGS) entry which is preliminary data.</text>
</comment>
<dbReference type="InterPro" id="IPR000778">
    <property type="entry name" value="Cyt_b245_heavy_chain"/>
</dbReference>
<evidence type="ECO:0000256" key="13">
    <source>
        <dbReference type="SAM" id="MobiDB-lite"/>
    </source>
</evidence>
<dbReference type="InterPro" id="IPR013623">
    <property type="entry name" value="NADPH_Ox"/>
</dbReference>
<dbReference type="PANTHER" id="PTHR11972:SF127">
    <property type="entry name" value="RESPIRATORY BURST OXIDASE HOMOLOG PROTEIN A-LIKE"/>
    <property type="match status" value="1"/>
</dbReference>
<keyword evidence="10 14" id="KW-1133">Transmembrane helix</keyword>
<dbReference type="InterPro" id="IPR017938">
    <property type="entry name" value="Riboflavin_synthase-like_b-brl"/>
</dbReference>
<dbReference type="SFLD" id="SFLDG01168">
    <property type="entry name" value="Ferric_reductase_subgroup_(FRE"/>
    <property type="match status" value="1"/>
</dbReference>
<dbReference type="PROSITE" id="PS51384">
    <property type="entry name" value="FAD_FR"/>
    <property type="match status" value="1"/>
</dbReference>
<dbReference type="GO" id="GO:0016020">
    <property type="term" value="C:membrane"/>
    <property type="evidence" value="ECO:0007669"/>
    <property type="project" value="UniProtKB-SubCell"/>
</dbReference>
<dbReference type="Proteomes" id="UP000607653">
    <property type="component" value="Unassembled WGS sequence"/>
</dbReference>
<keyword evidence="3" id="KW-0575">Peroxidase</keyword>
<evidence type="ECO:0000256" key="7">
    <source>
        <dbReference type="ARBA" id="ARBA00022827"/>
    </source>
</evidence>